<keyword evidence="9 11" id="KW-0670">Pyruvate</keyword>
<dbReference type="FunFam" id="3.40.50.970:FF:000013">
    <property type="entry name" value="Pyruvate dehydrogenase E1 component subunit alpha"/>
    <property type="match status" value="1"/>
</dbReference>
<evidence type="ECO:0000256" key="9">
    <source>
        <dbReference type="ARBA" id="ARBA00023317"/>
    </source>
</evidence>
<feature type="transmembrane region" description="Helical" evidence="13">
    <location>
        <begin position="633"/>
        <end position="652"/>
    </location>
</feature>
<keyword evidence="7 11" id="KW-0786">Thiamine pyrophosphate</keyword>
<keyword evidence="8 13" id="KW-0472">Membrane</keyword>
<gene>
    <name evidence="15" type="ORF">TGEB3V08_LOCUS2679</name>
</gene>
<dbReference type="SUPFAM" id="SSF52518">
    <property type="entry name" value="Thiamin diphosphate-binding fold (THDP-binding)"/>
    <property type="match status" value="1"/>
</dbReference>
<dbReference type="InterPro" id="IPR005829">
    <property type="entry name" value="Sugar_transporter_CS"/>
</dbReference>
<dbReference type="Gene3D" id="1.20.1250.20">
    <property type="entry name" value="MFS general substrate transporter like domains"/>
    <property type="match status" value="1"/>
</dbReference>
<feature type="transmembrane region" description="Helical" evidence="13">
    <location>
        <begin position="992"/>
        <end position="1008"/>
    </location>
</feature>
<evidence type="ECO:0000259" key="14">
    <source>
        <dbReference type="PROSITE" id="PS50850"/>
    </source>
</evidence>
<dbReference type="Gene3D" id="3.40.50.970">
    <property type="match status" value="1"/>
</dbReference>
<dbReference type="GO" id="GO:0004739">
    <property type="term" value="F:pyruvate dehydrogenase (acetyl-transferring) activity"/>
    <property type="evidence" value="ECO:0007669"/>
    <property type="project" value="UniProtKB-UniRule"/>
</dbReference>
<evidence type="ECO:0000256" key="4">
    <source>
        <dbReference type="ARBA" id="ARBA00022946"/>
    </source>
</evidence>
<comment type="catalytic activity">
    <reaction evidence="10 11">
        <text>N(6)-[(R)-lipoyl]-L-lysyl-[protein] + pyruvate + H(+) = N(6)-[(R)-S(8)-acetyldihydrolipoyl]-L-lysyl-[protein] + CO2</text>
        <dbReference type="Rhea" id="RHEA:19189"/>
        <dbReference type="Rhea" id="RHEA-COMP:10474"/>
        <dbReference type="Rhea" id="RHEA-COMP:10478"/>
        <dbReference type="ChEBI" id="CHEBI:15361"/>
        <dbReference type="ChEBI" id="CHEBI:15378"/>
        <dbReference type="ChEBI" id="CHEBI:16526"/>
        <dbReference type="ChEBI" id="CHEBI:83099"/>
        <dbReference type="ChEBI" id="CHEBI:83111"/>
        <dbReference type="EC" id="1.2.4.1"/>
    </reaction>
</comment>
<feature type="transmembrane region" description="Helical" evidence="13">
    <location>
        <begin position="842"/>
        <end position="860"/>
    </location>
</feature>
<dbReference type="InterPro" id="IPR020846">
    <property type="entry name" value="MFS_dom"/>
</dbReference>
<dbReference type="Pfam" id="PF00083">
    <property type="entry name" value="Sugar_tr"/>
    <property type="match status" value="1"/>
</dbReference>
<dbReference type="InterPro" id="IPR005828">
    <property type="entry name" value="MFS_sugar_transport-like"/>
</dbReference>
<dbReference type="GO" id="GO:0022857">
    <property type="term" value="F:transmembrane transporter activity"/>
    <property type="evidence" value="ECO:0007669"/>
    <property type="project" value="InterPro"/>
</dbReference>
<dbReference type="AlphaFoldDB" id="A0A7R9PIM3"/>
<dbReference type="InterPro" id="IPR036259">
    <property type="entry name" value="MFS_trans_sf"/>
</dbReference>
<accession>A0A7R9PIM3</accession>
<dbReference type="InterPro" id="IPR001017">
    <property type="entry name" value="DH_E1"/>
</dbReference>
<dbReference type="InterPro" id="IPR029061">
    <property type="entry name" value="THDP-binding"/>
</dbReference>
<feature type="transmembrane region" description="Helical" evidence="13">
    <location>
        <begin position="695"/>
        <end position="713"/>
    </location>
</feature>
<comment type="subcellular location">
    <subcellularLocation>
        <location evidence="2">Membrane</location>
        <topology evidence="2">Multi-pass membrane protein</topology>
    </subcellularLocation>
</comment>
<feature type="transmembrane region" description="Helical" evidence="13">
    <location>
        <begin position="725"/>
        <end position="755"/>
    </location>
</feature>
<dbReference type="InterPro" id="IPR050642">
    <property type="entry name" value="PDH_E1_Alpha_Subunit"/>
</dbReference>
<feature type="transmembrane region" description="Helical" evidence="13">
    <location>
        <begin position="960"/>
        <end position="980"/>
    </location>
</feature>
<evidence type="ECO:0000256" key="6">
    <source>
        <dbReference type="ARBA" id="ARBA00023002"/>
    </source>
</evidence>
<dbReference type="GO" id="GO:0006086">
    <property type="term" value="P:pyruvate decarboxylation to acetyl-CoA"/>
    <property type="evidence" value="ECO:0007669"/>
    <property type="project" value="InterPro"/>
</dbReference>
<evidence type="ECO:0000256" key="3">
    <source>
        <dbReference type="ARBA" id="ARBA00022692"/>
    </source>
</evidence>
<keyword evidence="4" id="KW-0809">Transit peptide</keyword>
<organism evidence="15">
    <name type="scientific">Timema genevievae</name>
    <name type="common">Walking stick</name>
    <dbReference type="NCBI Taxonomy" id="629358"/>
    <lineage>
        <taxon>Eukaryota</taxon>
        <taxon>Metazoa</taxon>
        <taxon>Ecdysozoa</taxon>
        <taxon>Arthropoda</taxon>
        <taxon>Hexapoda</taxon>
        <taxon>Insecta</taxon>
        <taxon>Pterygota</taxon>
        <taxon>Neoptera</taxon>
        <taxon>Polyneoptera</taxon>
        <taxon>Phasmatodea</taxon>
        <taxon>Timematodea</taxon>
        <taxon>Timematoidea</taxon>
        <taxon>Timematidae</taxon>
        <taxon>Timema</taxon>
    </lineage>
</organism>
<name>A0A7R9PIM3_TIMGE</name>
<evidence type="ECO:0000256" key="8">
    <source>
        <dbReference type="ARBA" id="ARBA00023136"/>
    </source>
</evidence>
<dbReference type="SUPFAM" id="SSF103473">
    <property type="entry name" value="MFS general substrate transporter"/>
    <property type="match status" value="1"/>
</dbReference>
<dbReference type="EC" id="1.2.4.1" evidence="11"/>
<dbReference type="PROSITE" id="PS00216">
    <property type="entry name" value="SUGAR_TRANSPORT_1"/>
    <property type="match status" value="1"/>
</dbReference>
<proteinExistence type="predicted"/>
<keyword evidence="3 13" id="KW-0812">Transmembrane</keyword>
<evidence type="ECO:0000313" key="15">
    <source>
        <dbReference type="EMBL" id="CAD7588638.1"/>
    </source>
</evidence>
<dbReference type="GO" id="GO:0016020">
    <property type="term" value="C:membrane"/>
    <property type="evidence" value="ECO:0007669"/>
    <property type="project" value="UniProtKB-SubCell"/>
</dbReference>
<feature type="transmembrane region" description="Helical" evidence="13">
    <location>
        <begin position="446"/>
        <end position="467"/>
    </location>
</feature>
<evidence type="ECO:0000256" key="13">
    <source>
        <dbReference type="SAM" id="Phobius"/>
    </source>
</evidence>
<feature type="compositionally biased region" description="Polar residues" evidence="12">
    <location>
        <begin position="1043"/>
        <end position="1052"/>
    </location>
</feature>
<comment type="cofactor">
    <cofactor evidence="1 11">
        <name>thiamine diphosphate</name>
        <dbReference type="ChEBI" id="CHEBI:58937"/>
    </cofactor>
</comment>
<dbReference type="Pfam" id="PF00676">
    <property type="entry name" value="E1_dh"/>
    <property type="match status" value="1"/>
</dbReference>
<comment type="function">
    <text evidence="11">The pyruvate dehydrogenase complex catalyzes the overall conversion of pyruvate to acetyl-CoA and CO(2).</text>
</comment>
<feature type="domain" description="Major facilitator superfamily (MFS) profile" evidence="14">
    <location>
        <begin position="540"/>
        <end position="1013"/>
    </location>
</feature>
<evidence type="ECO:0000256" key="1">
    <source>
        <dbReference type="ARBA" id="ARBA00001964"/>
    </source>
</evidence>
<evidence type="ECO:0000256" key="2">
    <source>
        <dbReference type="ARBA" id="ARBA00004141"/>
    </source>
</evidence>
<evidence type="ECO:0000256" key="10">
    <source>
        <dbReference type="ARBA" id="ARBA00051231"/>
    </source>
</evidence>
<dbReference type="PANTHER" id="PTHR11516:SF60">
    <property type="entry name" value="PYRUVATE DEHYDROGENASE E1 COMPONENT SUBUNIT ALPHA"/>
    <property type="match status" value="1"/>
</dbReference>
<keyword evidence="6 11" id="KW-0560">Oxidoreductase</keyword>
<protein>
    <recommendedName>
        <fullName evidence="11">Pyruvate dehydrogenase E1 component subunit alpha</fullName>
        <ecNumber evidence="11">1.2.4.1</ecNumber>
    </recommendedName>
</protein>
<feature type="transmembrane region" description="Helical" evidence="13">
    <location>
        <begin position="658"/>
        <end position="683"/>
    </location>
</feature>
<feature type="region of interest" description="Disordered" evidence="12">
    <location>
        <begin position="1019"/>
        <end position="1052"/>
    </location>
</feature>
<dbReference type="CDD" id="cd02000">
    <property type="entry name" value="TPP_E1_PDC_ADC_BCADC"/>
    <property type="match status" value="1"/>
</dbReference>
<dbReference type="CDD" id="cd17317">
    <property type="entry name" value="MFS_SLC22"/>
    <property type="match status" value="1"/>
</dbReference>
<feature type="transmembrane region" description="Helical" evidence="13">
    <location>
        <begin position="925"/>
        <end position="948"/>
    </location>
</feature>
<evidence type="ECO:0000256" key="5">
    <source>
        <dbReference type="ARBA" id="ARBA00022989"/>
    </source>
</evidence>
<dbReference type="PROSITE" id="PS50850">
    <property type="entry name" value="MFS"/>
    <property type="match status" value="1"/>
</dbReference>
<dbReference type="EMBL" id="OE839805">
    <property type="protein sequence ID" value="CAD7588638.1"/>
    <property type="molecule type" value="Genomic_DNA"/>
</dbReference>
<dbReference type="InterPro" id="IPR017597">
    <property type="entry name" value="Pyrv_DH_E1_asu_subgrp-y"/>
</dbReference>
<feature type="transmembrane region" description="Helical" evidence="13">
    <location>
        <begin position="872"/>
        <end position="893"/>
    </location>
</feature>
<sequence>MTQLWLKTRGRRVERHKTHLLTLRSDISLLNRDNGVKVIPEADSVFLNGEGVRDRLRFDLPRPFKLHKLESGPSTQVSVNRDDALHYYKQMYTIRRMETAAGNMYKEKIVRGFCHLYSGQEACAVGIKAALRPYDDVITAYRAHGWAHLMGVSHLGVLAELTGRQSGCARGKGGSMHMYTSHFYGGNGIVGAQVPLGVGLAFASKYMGTDGVSVALYGDGAANQGQIFEVYNIAKLLDLPCIFVCENNGYGMGTSVDRAAASTTYYTRGDYIPGIWVDGMDVLAMREAARYAVNHCSTGKGPIILEAFTYRYSGHSMSDPGTSYRTREEVQEVRQTRDPITSFKDKIISTELATAEELKTLEADIRKEVDEATKKAKADKEIGLDELTTDIYADPIETDIRGTTPWNRLPHKSLNLAAPEDEEKTNALYEDIFHYLGEFGRYQKRLYFLLCLPAISCALHKLGGVFLQAKPAHRCRLPNEDSTVEYSLPSGILNMTYPWDDKTGAWSSCLILNTNFTPEYYASGVPATASVPCTSWVYDTSLYASSTVMETKLDTIFHCEKLLKTKMLSEGRETRSTVRKTVLFKQSSASQKFNLVCEDSWIPATTDAMFMFGDLIGSVTFGYFSDRFGRRPIFFTSLIIQSIAGIGAALMPNALTFGIARFIIGLTASALYIASFILALELVGPSKRLFAAMTYAYFFTTGYVLSALFSYLLNNWSGDDSPRTFLAHLLVVSTFSIYPSFVIAHLLVVSTFSVYPSSARFVLQSVTIVCRILPESSRWLLSKGRQTEAKQILNKVAKTNNVVIPEKVLDNLGAVTTNDDEGKGKHSALDLVRYPNLRNRSLNIFFNWVRFVISCTYFGLSWNSSSLGGNDYLNFLISGLVEIPAPGLLILTLDRWGRKPLFTGTMLLTASVLLLSNLIPQDLNWLRITLIMIGKLSVTASFNVVYIMSAEQFPTVLRNVGIGSSSTCARIGGIVAPYVIYSATTWKAFPEVIFGLLTLSGGLLGLLLPETFNKKLPDTVQEGENYGKDLEKRQKSNRRSRTSDTNQDLPLG</sequence>
<evidence type="ECO:0000256" key="12">
    <source>
        <dbReference type="SAM" id="MobiDB-lite"/>
    </source>
</evidence>
<feature type="compositionally biased region" description="Basic and acidic residues" evidence="12">
    <location>
        <begin position="1025"/>
        <end position="1034"/>
    </location>
</feature>
<dbReference type="NCBIfam" id="TIGR03182">
    <property type="entry name" value="PDH_E1_alph_y"/>
    <property type="match status" value="1"/>
</dbReference>
<feature type="transmembrane region" description="Helical" evidence="13">
    <location>
        <begin position="900"/>
        <end position="919"/>
    </location>
</feature>
<keyword evidence="5 13" id="KW-1133">Transmembrane helix</keyword>
<reference evidence="15" key="1">
    <citation type="submission" date="2020-11" db="EMBL/GenBank/DDBJ databases">
        <authorList>
            <person name="Tran Van P."/>
        </authorList>
    </citation>
    <scope>NUCLEOTIDE SEQUENCE</scope>
</reference>
<evidence type="ECO:0000256" key="7">
    <source>
        <dbReference type="ARBA" id="ARBA00023052"/>
    </source>
</evidence>
<dbReference type="PANTHER" id="PTHR11516">
    <property type="entry name" value="PYRUVATE DEHYDROGENASE E1 COMPONENT, ALPHA SUBUNIT BACTERIAL AND ORGANELLAR"/>
    <property type="match status" value="1"/>
</dbReference>
<evidence type="ECO:0000256" key="11">
    <source>
        <dbReference type="RuleBase" id="RU361139"/>
    </source>
</evidence>